<dbReference type="EMBL" id="JAQOSO010000115">
    <property type="protein sequence ID" value="MDJ1176882.1"/>
    <property type="molecule type" value="Genomic_DNA"/>
</dbReference>
<name>A0ABT7BCJ1_9CYAN</name>
<feature type="domain" description="DUF4334" evidence="2">
    <location>
        <begin position="130"/>
        <end position="184"/>
    </location>
</feature>
<evidence type="ECO:0000259" key="1">
    <source>
        <dbReference type="Pfam" id="PF14231"/>
    </source>
</evidence>
<gene>
    <name evidence="3" type="ORF">PMG25_22585</name>
</gene>
<organism evidence="3 4">
    <name type="scientific">Roseofilum capinflatum BLCC-M114</name>
    <dbReference type="NCBI Taxonomy" id="3022440"/>
    <lineage>
        <taxon>Bacteria</taxon>
        <taxon>Bacillati</taxon>
        <taxon>Cyanobacteriota</taxon>
        <taxon>Cyanophyceae</taxon>
        <taxon>Desertifilales</taxon>
        <taxon>Desertifilaceae</taxon>
        <taxon>Roseofilum</taxon>
        <taxon>Roseofilum capinflatum</taxon>
    </lineage>
</organism>
<dbReference type="Pfam" id="PF14232">
    <property type="entry name" value="DUF4334"/>
    <property type="match status" value="1"/>
</dbReference>
<sequence length="188" mass="21598">MTVNQNRDILKRSPSILQNGQTTLETALDLFDALEPVTLEFMLGRWRGSGLHTDHPMDGLLEASNWYGKEFINAETVHPLLFLDGQGQLIKVAPYARAMEWVGKIPKTNLGMIRPLFNLTSALLKTEKSQARLRMMEYRNKVSATMIYDYLPINDSFRKIDDRTVLGVMDFKSLPQPFFFVLQRSMLK</sequence>
<dbReference type="Pfam" id="PF14231">
    <property type="entry name" value="GXWXG"/>
    <property type="match status" value="1"/>
</dbReference>
<dbReference type="InterPro" id="IPR025568">
    <property type="entry name" value="DUF4334"/>
</dbReference>
<accession>A0ABT7BCJ1</accession>
<protein>
    <submittedName>
        <fullName evidence="3">DUF4334 domain-containing protein</fullName>
    </submittedName>
</protein>
<keyword evidence="4" id="KW-1185">Reference proteome</keyword>
<dbReference type="RefSeq" id="WP_283769152.1">
    <property type="nucleotide sequence ID" value="NZ_JAQOSO010000115.1"/>
</dbReference>
<dbReference type="Proteomes" id="UP001235849">
    <property type="component" value="Unassembled WGS sequence"/>
</dbReference>
<reference evidence="3 4" key="1">
    <citation type="submission" date="2023-01" db="EMBL/GenBank/DDBJ databases">
        <title>Novel diversity within Roseofilum (Cyanobacteria; Desertifilaceae) from marine benthic mats with descriptions of four novel species.</title>
        <authorList>
            <person name="Wang Y."/>
            <person name="Berthold D.E."/>
            <person name="Hu J."/>
            <person name="Lefler F.W."/>
            <person name="Laughinghouse H.D. IV."/>
        </authorList>
    </citation>
    <scope>NUCLEOTIDE SEQUENCE [LARGE SCALE GENOMIC DNA]</scope>
    <source>
        <strain evidence="3 4">BLCC-M114</strain>
    </source>
</reference>
<dbReference type="Gene3D" id="2.40.128.580">
    <property type="entry name" value="GXWXG domain"/>
    <property type="match status" value="1"/>
</dbReference>
<evidence type="ECO:0000313" key="3">
    <source>
        <dbReference type="EMBL" id="MDJ1176882.1"/>
    </source>
</evidence>
<proteinExistence type="predicted"/>
<dbReference type="InterPro" id="IPR025951">
    <property type="entry name" value="GXWXG_dom"/>
</dbReference>
<evidence type="ECO:0000313" key="4">
    <source>
        <dbReference type="Proteomes" id="UP001235849"/>
    </source>
</evidence>
<comment type="caution">
    <text evidence="3">The sequence shown here is derived from an EMBL/GenBank/DDBJ whole genome shotgun (WGS) entry which is preliminary data.</text>
</comment>
<evidence type="ECO:0000259" key="2">
    <source>
        <dbReference type="Pfam" id="PF14232"/>
    </source>
</evidence>
<feature type="domain" description="GXWXG" evidence="1">
    <location>
        <begin position="30"/>
        <end position="87"/>
    </location>
</feature>